<dbReference type="EMBL" id="JAGUCN010000017">
    <property type="protein sequence ID" value="MBS2212686.1"/>
    <property type="molecule type" value="Genomic_DNA"/>
</dbReference>
<name>A0ABS5KDT5_9BACT</name>
<dbReference type="RefSeq" id="WP_212229462.1">
    <property type="nucleotide sequence ID" value="NZ_JAGUCN010000017.1"/>
</dbReference>
<sequence length="121" mass="13836">MKRAMFIFISLVLMSAANLKAEEIKKEVIGSWEFDVEHAPYEYQVGKAIFFNDNNELKVKLEFEYEDVNGVALTCEEKKLSFKVEVQYEEIEIQLELKDGKLVGKAITPEGDIPLAMTKAK</sequence>
<comment type="caution">
    <text evidence="2">The sequence shown here is derived from an EMBL/GenBank/DDBJ whole genome shotgun (WGS) entry which is preliminary data.</text>
</comment>
<evidence type="ECO:0000256" key="1">
    <source>
        <dbReference type="SAM" id="SignalP"/>
    </source>
</evidence>
<reference evidence="2 3" key="1">
    <citation type="journal article" date="2014" name="Int. J. Syst. Evol. Microbiol.">
        <title>Carboxylicivirga gen. nov. in the family Marinilabiliaceae with two novel species, Carboxylicivirga mesophila sp. nov. and Carboxylicivirga taeanensis sp. nov., and reclassification of Cytophaga fermentans as Saccharicrinis fermentans gen. nov., comb. nov.</title>
        <authorList>
            <person name="Yang S.H."/>
            <person name="Seo H.S."/>
            <person name="Woo J.H."/>
            <person name="Oh H.M."/>
            <person name="Jang H."/>
            <person name="Lee J.H."/>
            <person name="Kim S.J."/>
            <person name="Kwon K.K."/>
        </authorList>
    </citation>
    <scope>NUCLEOTIDE SEQUENCE [LARGE SCALE GENOMIC DNA]</scope>
    <source>
        <strain evidence="2 3">JCM 18290</strain>
    </source>
</reference>
<evidence type="ECO:0000313" key="3">
    <source>
        <dbReference type="Proteomes" id="UP000721861"/>
    </source>
</evidence>
<dbReference type="Proteomes" id="UP000721861">
    <property type="component" value="Unassembled WGS sequence"/>
</dbReference>
<keyword evidence="3" id="KW-1185">Reference proteome</keyword>
<organism evidence="2 3">
    <name type="scientific">Carboxylicivirga mesophila</name>
    <dbReference type="NCBI Taxonomy" id="1166478"/>
    <lineage>
        <taxon>Bacteria</taxon>
        <taxon>Pseudomonadati</taxon>
        <taxon>Bacteroidota</taxon>
        <taxon>Bacteroidia</taxon>
        <taxon>Marinilabiliales</taxon>
        <taxon>Marinilabiliaceae</taxon>
        <taxon>Carboxylicivirga</taxon>
    </lineage>
</organism>
<protein>
    <recommendedName>
        <fullName evidence="4">Lipocalin-like domain-containing protein</fullName>
    </recommendedName>
</protein>
<gene>
    <name evidence="2" type="ORF">KEM09_14805</name>
</gene>
<feature type="chain" id="PRO_5045717941" description="Lipocalin-like domain-containing protein" evidence="1">
    <location>
        <begin position="22"/>
        <end position="121"/>
    </location>
</feature>
<feature type="signal peptide" evidence="1">
    <location>
        <begin position="1"/>
        <end position="21"/>
    </location>
</feature>
<proteinExistence type="predicted"/>
<evidence type="ECO:0000313" key="2">
    <source>
        <dbReference type="EMBL" id="MBS2212686.1"/>
    </source>
</evidence>
<accession>A0ABS5KDT5</accession>
<keyword evidence="1" id="KW-0732">Signal</keyword>
<evidence type="ECO:0008006" key="4">
    <source>
        <dbReference type="Google" id="ProtNLM"/>
    </source>
</evidence>